<feature type="region of interest" description="Disordered" evidence="2">
    <location>
        <begin position="510"/>
        <end position="602"/>
    </location>
</feature>
<protein>
    <submittedName>
        <fullName evidence="4">Retrotransposon protein, putative, LINE subclass, expressed</fullName>
    </submittedName>
</protein>
<dbReference type="AlphaFoldDB" id="Q2QSA5"/>
<organism evidence="4">
    <name type="scientific">Oryza sativa subsp. japonica</name>
    <name type="common">Rice</name>
    <dbReference type="NCBI Taxonomy" id="39947"/>
    <lineage>
        <taxon>Eukaryota</taxon>
        <taxon>Viridiplantae</taxon>
        <taxon>Streptophyta</taxon>
        <taxon>Embryophyta</taxon>
        <taxon>Tracheophyta</taxon>
        <taxon>Spermatophyta</taxon>
        <taxon>Magnoliopsida</taxon>
        <taxon>Liliopsida</taxon>
        <taxon>Poales</taxon>
        <taxon>Poaceae</taxon>
        <taxon>BOP clade</taxon>
        <taxon>Oryzoideae</taxon>
        <taxon>Oryzeae</taxon>
        <taxon>Oryzinae</taxon>
        <taxon>Oryza</taxon>
        <taxon>Oryza sativa</taxon>
    </lineage>
</organism>
<dbReference type="SUPFAM" id="SSF57756">
    <property type="entry name" value="Retrovirus zinc finger-like domains"/>
    <property type="match status" value="1"/>
</dbReference>
<feature type="region of interest" description="Disordered" evidence="2">
    <location>
        <begin position="88"/>
        <end position="125"/>
    </location>
</feature>
<keyword evidence="1" id="KW-0863">Zinc-finger</keyword>
<dbReference type="SMART" id="SM00343">
    <property type="entry name" value="ZnF_C2HC"/>
    <property type="match status" value="2"/>
</dbReference>
<dbReference type="Pfam" id="PF03372">
    <property type="entry name" value="Exo_endo_phos"/>
    <property type="match status" value="1"/>
</dbReference>
<name>Q2QSA5_ORYSJ</name>
<dbReference type="PANTHER" id="PTHR33087:SF31">
    <property type="entry name" value="OS06G0482850 PROTEIN"/>
    <property type="match status" value="1"/>
</dbReference>
<feature type="region of interest" description="Disordered" evidence="2">
    <location>
        <begin position="1"/>
        <end position="70"/>
    </location>
</feature>
<feature type="domain" description="CCHC-type" evidence="3">
    <location>
        <begin position="257"/>
        <end position="273"/>
    </location>
</feature>
<dbReference type="EMBL" id="DP000011">
    <property type="protein sequence ID" value="ABA97715.1"/>
    <property type="molecule type" value="Genomic_DNA"/>
</dbReference>
<feature type="compositionally biased region" description="Basic and acidic residues" evidence="2">
    <location>
        <begin position="558"/>
        <end position="597"/>
    </location>
</feature>
<reference evidence="4" key="2">
    <citation type="submission" date="2005-04" db="EMBL/GenBank/DDBJ databases">
        <authorList>
            <person name="Buell C.R."/>
            <person name="Wing R.A."/>
            <person name="McCombie W.A."/>
            <person name="Ouyang S."/>
        </authorList>
    </citation>
    <scope>NUCLEOTIDE SEQUENCE</scope>
</reference>
<dbReference type="InterPro" id="IPR053253">
    <property type="entry name" value="Sex_diff_modulator"/>
</dbReference>
<gene>
    <name evidence="4" type="ordered locus">LOC_Os12g24790</name>
</gene>
<feature type="compositionally biased region" description="Polar residues" evidence="2">
    <location>
        <begin position="92"/>
        <end position="118"/>
    </location>
</feature>
<accession>Q2QSA5</accession>
<dbReference type="PANTHER" id="PTHR33087">
    <property type="entry name" value="OS07G0539200 PROTEIN"/>
    <property type="match status" value="1"/>
</dbReference>
<feature type="region of interest" description="Disordered" evidence="2">
    <location>
        <begin position="452"/>
        <end position="471"/>
    </location>
</feature>
<keyword evidence="1" id="KW-0862">Zinc</keyword>
<sequence length="1113" mass="125368">MSPFSGASLARSLSPDTHPRHHRLRPSPNPPLLPLPPDPPASLASPTLEFFPPVGPSRQPPTLPSLGVPASDPAFVSRRYRVPGTGCPFRSAVSSPDLQNPMLDSSSAPNPRLSSRCQGSPKGELPGFKRLYSDVVTAPPQPPAAKSSDFIAVQPPSRFSGAVAKDIRILQSGRLLDLSTQNLSASAQGTGDIQVGENPWKEVKGKRRWRNHSAFTTPNNLEQMHSRKARFLQHMEGKCFRCLSTKHKIVDCREPFRCWRCLKFGHLASSCSKKFAYKSTLPPLKTHTEAFPALAPLCFPPRSFPSPPKSPIMDDLTARPLLDSVVISATGEIERNRERFSAHSLVAWQVGAQEGRVELNTFADDVPSAFNIRRADIQFTKFHPEDFFITCSNQAAKVIGRKCSIHYVEEYSRRRNYNRTFDLWIWTDEPRAIPRGGTFAITSADEEGLATDIPLPDLEPLRNPPPSEPKKGWTYNVLVHVDTLEDLLSRKARAYKWDYDVQDDGTLYKEYPLPCRAEPDPTRGPADDDEDKDRDNHSRSRHRSRSLWDRLRRRSSSRSREPDRRDGHCQDNENRGRPRNRERSEHRSRSCRSRDPSEGSEEVLTLLESHLDPMLHEATVQHSIYSPDTSSPRAVSPVFVPSFAVQGTSQEELAATQASPVQEFIAALSTPVQPPLLPAPETQARRPGRAKVTIPALSSAQRHSERLLRKRRAGAKLESFAQEILSKNFGIMDERSSFDHNIKKIYLQRYKKPLSPASLKTIAELVEKGGCKSIRLKASKKATVAPLGLNSKAKQDSVRCILQQHGATIVCLQETKLSSISDRIILNTLGQRFLRHCVSLPATGTRGGVLLACDENYFSISDVLLGTYSVSAVLTMRGEGLQWSITVVYRPQLEPDKINFLSELEALQTSMKSAWLIIGDFNLIYKASDKNNDRHNRRMMQRFRGLIDKLQVKELYLPGRRFSWAGEGINPTQTKIDRAFVTTDWDMMFDCSNLYPLSSACSDHAPLLLVGNEKMNRFPSFRFEAFWLKIPGFLDIVTDSWTNPILSTNRLAIIRLKLRRLAQDLKRWSRNHVGDIKLQLAVATEVIFQLEDWLMESGLYCQTLKIEFLLCQC</sequence>
<feature type="compositionally biased region" description="Pro residues" evidence="2">
    <location>
        <begin position="53"/>
        <end position="63"/>
    </location>
</feature>
<dbReference type="Gene3D" id="4.10.60.10">
    <property type="entry name" value="Zinc finger, CCHC-type"/>
    <property type="match status" value="1"/>
</dbReference>
<dbReference type="GO" id="GO:0003676">
    <property type="term" value="F:nucleic acid binding"/>
    <property type="evidence" value="ECO:0007669"/>
    <property type="project" value="InterPro"/>
</dbReference>
<feature type="compositionally biased region" description="Basic residues" evidence="2">
    <location>
        <begin position="539"/>
        <end position="557"/>
    </location>
</feature>
<evidence type="ECO:0000259" key="3">
    <source>
        <dbReference type="PROSITE" id="PS50158"/>
    </source>
</evidence>
<dbReference type="PROSITE" id="PS50158">
    <property type="entry name" value="ZF_CCHC"/>
    <property type="match status" value="1"/>
</dbReference>
<evidence type="ECO:0000256" key="2">
    <source>
        <dbReference type="SAM" id="MobiDB-lite"/>
    </source>
</evidence>
<dbReference type="GO" id="GO:0008270">
    <property type="term" value="F:zinc ion binding"/>
    <property type="evidence" value="ECO:0007669"/>
    <property type="project" value="UniProtKB-KW"/>
</dbReference>
<reference evidence="4" key="3">
    <citation type="submission" date="2006-01" db="EMBL/GenBank/DDBJ databases">
        <authorList>
            <person name="Buell R."/>
        </authorList>
    </citation>
    <scope>NUCLEOTIDE SEQUENCE</scope>
</reference>
<dbReference type="InterPro" id="IPR005135">
    <property type="entry name" value="Endo/exonuclease/phosphatase"/>
</dbReference>
<dbReference type="SUPFAM" id="SSF56219">
    <property type="entry name" value="DNase I-like"/>
    <property type="match status" value="1"/>
</dbReference>
<dbReference type="GO" id="GO:0003824">
    <property type="term" value="F:catalytic activity"/>
    <property type="evidence" value="ECO:0007669"/>
    <property type="project" value="InterPro"/>
</dbReference>
<dbReference type="InterPro" id="IPR001878">
    <property type="entry name" value="Znf_CCHC"/>
</dbReference>
<dbReference type="InterPro" id="IPR036875">
    <property type="entry name" value="Znf_CCHC_sf"/>
</dbReference>
<evidence type="ECO:0000313" key="4">
    <source>
        <dbReference type="EMBL" id="ABA97715.1"/>
    </source>
</evidence>
<dbReference type="InterPro" id="IPR036691">
    <property type="entry name" value="Endo/exonu/phosph_ase_sf"/>
</dbReference>
<proteinExistence type="predicted"/>
<evidence type="ECO:0000256" key="1">
    <source>
        <dbReference type="PROSITE-ProRule" id="PRU00047"/>
    </source>
</evidence>
<dbReference type="Gene3D" id="3.60.10.10">
    <property type="entry name" value="Endonuclease/exonuclease/phosphatase"/>
    <property type="match status" value="1"/>
</dbReference>
<reference evidence="4" key="1">
    <citation type="journal article" date="2005" name="BMC Biol.">
        <title>The sequence of rice chromosomes 11 and 12, rich in disease resistance genes and recent gene duplications.</title>
        <authorList>
            <consortium name="The rice chromosomes 11 and 12 sequencing consortia"/>
        </authorList>
    </citation>
    <scope>NUCLEOTIDE SEQUENCE [LARGE SCALE GENOMIC DNA]</scope>
</reference>
<keyword evidence="1" id="KW-0479">Metal-binding</keyword>
<feature type="compositionally biased region" description="Pro residues" evidence="2">
    <location>
        <begin position="27"/>
        <end position="40"/>
    </location>
</feature>